<dbReference type="Proteomes" id="UP000315525">
    <property type="component" value="Unassembled WGS sequence"/>
</dbReference>
<keyword evidence="1" id="KW-0732">Signal</keyword>
<dbReference type="PROSITE" id="PS51257">
    <property type="entry name" value="PROKAR_LIPOPROTEIN"/>
    <property type="match status" value="1"/>
</dbReference>
<dbReference type="AlphaFoldDB" id="A0A523URM2"/>
<evidence type="ECO:0000256" key="1">
    <source>
        <dbReference type="SAM" id="SignalP"/>
    </source>
</evidence>
<feature type="signal peptide" evidence="1">
    <location>
        <begin position="1"/>
        <end position="28"/>
    </location>
</feature>
<reference evidence="2 3" key="1">
    <citation type="submission" date="2019-03" db="EMBL/GenBank/DDBJ databases">
        <title>Metabolic potential of uncultured bacteria and archaea associated with petroleum seepage in deep-sea sediments.</title>
        <authorList>
            <person name="Dong X."/>
            <person name="Hubert C."/>
        </authorList>
    </citation>
    <scope>NUCLEOTIDE SEQUENCE [LARGE SCALE GENOMIC DNA]</scope>
    <source>
        <strain evidence="2">E44_bin18</strain>
    </source>
</reference>
<sequence>MKLTRRFHPGLAYLAAAFLFLSSGCSNNPTEPQPTPSVEGSVVKYSQPFVGTTVSLYNDENYTLLDTTITDQSGDYRFYDVPHGRWLVKTVSEVPDEFGYVRYIFSLNPDTPEVVVPTMDVSTHGLSLLEPGEGDSVPTPDPFNLLDFVWSAYQNQIEWNNTRLYSEYDSLIWSSTKNSDTIATFDGVMNEGGSSGSPVQPGTYEWRVKLKFPNSTKAATRKRMVIFQ</sequence>
<protein>
    <recommendedName>
        <fullName evidence="4">Carboxypeptidase regulatory-like domain-containing protein</fullName>
    </recommendedName>
</protein>
<comment type="caution">
    <text evidence="2">The sequence shown here is derived from an EMBL/GenBank/DDBJ whole genome shotgun (WGS) entry which is preliminary data.</text>
</comment>
<evidence type="ECO:0000313" key="3">
    <source>
        <dbReference type="Proteomes" id="UP000315525"/>
    </source>
</evidence>
<dbReference type="Gene3D" id="2.60.40.10">
    <property type="entry name" value="Immunoglobulins"/>
    <property type="match status" value="1"/>
</dbReference>
<dbReference type="EMBL" id="SOJN01000093">
    <property type="protein sequence ID" value="TET45180.1"/>
    <property type="molecule type" value="Genomic_DNA"/>
</dbReference>
<proteinExistence type="predicted"/>
<evidence type="ECO:0000313" key="2">
    <source>
        <dbReference type="EMBL" id="TET45180.1"/>
    </source>
</evidence>
<organism evidence="2 3">
    <name type="scientific">candidate division TA06 bacterium</name>
    <dbReference type="NCBI Taxonomy" id="2250710"/>
    <lineage>
        <taxon>Bacteria</taxon>
        <taxon>Bacteria division TA06</taxon>
    </lineage>
</organism>
<gene>
    <name evidence="2" type="ORF">E3J62_08230</name>
</gene>
<feature type="chain" id="PRO_5022236362" description="Carboxypeptidase regulatory-like domain-containing protein" evidence="1">
    <location>
        <begin position="29"/>
        <end position="228"/>
    </location>
</feature>
<dbReference type="InterPro" id="IPR013783">
    <property type="entry name" value="Ig-like_fold"/>
</dbReference>
<evidence type="ECO:0008006" key="4">
    <source>
        <dbReference type="Google" id="ProtNLM"/>
    </source>
</evidence>
<accession>A0A523URM2</accession>
<name>A0A523URM2_UNCT6</name>
<dbReference type="SUPFAM" id="SSF49478">
    <property type="entry name" value="Cna protein B-type domain"/>
    <property type="match status" value="1"/>
</dbReference>